<gene>
    <name evidence="1" type="ORF">SWAN_00056</name>
</gene>
<accession>A0A1X7QGQ8</accession>
<dbReference type="Pfam" id="PF16225">
    <property type="entry name" value="DUF4884"/>
    <property type="match status" value="1"/>
</dbReference>
<evidence type="ECO:0000313" key="1">
    <source>
        <dbReference type="EMBL" id="SMH63941.1"/>
    </source>
</evidence>
<reference evidence="2" key="1">
    <citation type="submission" date="2017-04" db="EMBL/GenBank/DDBJ databases">
        <authorList>
            <person name="Millard A."/>
            <person name="Redgwell R T."/>
            <person name="Michniewski S."/>
        </authorList>
    </citation>
    <scope>NUCLEOTIDE SEQUENCE [LARGE SCALE GENOMIC DNA]</scope>
</reference>
<dbReference type="PROSITE" id="PS51257">
    <property type="entry name" value="PROKAR_LIPOPROTEIN"/>
    <property type="match status" value="1"/>
</dbReference>
<dbReference type="InterPro" id="IPR032618">
    <property type="entry name" value="DUF4884"/>
</dbReference>
<evidence type="ECO:0008006" key="3">
    <source>
        <dbReference type="Google" id="ProtNLM"/>
    </source>
</evidence>
<name>A0A1X7QGQ8_9CAUD</name>
<evidence type="ECO:0000313" key="2">
    <source>
        <dbReference type="Proteomes" id="UP000281966"/>
    </source>
</evidence>
<dbReference type="Proteomes" id="UP000281966">
    <property type="component" value="Segment"/>
</dbReference>
<keyword evidence="2" id="KW-1185">Reference proteome</keyword>
<proteinExistence type="predicted"/>
<protein>
    <recommendedName>
        <fullName evidence="3">DUF4884 domain-containing protein</fullName>
    </recommendedName>
</protein>
<organism evidence="1 2">
    <name type="scientific">Escherichia phage vB_EcoS_swan01</name>
    <dbReference type="NCBI Taxonomy" id="2496549"/>
    <lineage>
        <taxon>Viruses</taxon>
        <taxon>Duplodnaviria</taxon>
        <taxon>Heunggongvirae</taxon>
        <taxon>Uroviricota</taxon>
        <taxon>Caudoviricetes</taxon>
        <taxon>Drexlerviridae</taxon>
        <taxon>Tempevirinae</taxon>
        <taxon>Warwickvirus</taxon>
        <taxon>Warwickvirus ityhuna</taxon>
        <taxon>Warwickvirus swan01</taxon>
    </lineage>
</organism>
<dbReference type="EMBL" id="LT841304">
    <property type="protein sequence ID" value="SMH63941.1"/>
    <property type="molecule type" value="Genomic_DNA"/>
</dbReference>
<sequence>MKKALISVLAAMAFLTGCKEDGAHVGNVQMANPGDDYSVRELFTADGCTVYRFYDDRTVYFTNCKGTTSWEVSKSNGKGTKTEHMTVETK</sequence>